<dbReference type="Proteomes" id="UP000828390">
    <property type="component" value="Unassembled WGS sequence"/>
</dbReference>
<dbReference type="AlphaFoldDB" id="A0A9D4FF67"/>
<organism evidence="1 2">
    <name type="scientific">Dreissena polymorpha</name>
    <name type="common">Zebra mussel</name>
    <name type="synonym">Mytilus polymorpha</name>
    <dbReference type="NCBI Taxonomy" id="45954"/>
    <lineage>
        <taxon>Eukaryota</taxon>
        <taxon>Metazoa</taxon>
        <taxon>Spiralia</taxon>
        <taxon>Lophotrochozoa</taxon>
        <taxon>Mollusca</taxon>
        <taxon>Bivalvia</taxon>
        <taxon>Autobranchia</taxon>
        <taxon>Heteroconchia</taxon>
        <taxon>Euheterodonta</taxon>
        <taxon>Imparidentia</taxon>
        <taxon>Neoheterodontei</taxon>
        <taxon>Myida</taxon>
        <taxon>Dreissenoidea</taxon>
        <taxon>Dreissenidae</taxon>
        <taxon>Dreissena</taxon>
    </lineage>
</organism>
<accession>A0A9D4FF67</accession>
<proteinExistence type="predicted"/>
<name>A0A9D4FF67_DREPO</name>
<gene>
    <name evidence="1" type="ORF">DPMN_151370</name>
</gene>
<keyword evidence="2" id="KW-1185">Reference proteome</keyword>
<reference evidence="1" key="2">
    <citation type="submission" date="2020-11" db="EMBL/GenBank/DDBJ databases">
        <authorList>
            <person name="McCartney M.A."/>
            <person name="Auch B."/>
            <person name="Kono T."/>
            <person name="Mallez S."/>
            <person name="Becker A."/>
            <person name="Gohl D.M."/>
            <person name="Silverstein K.A.T."/>
            <person name="Koren S."/>
            <person name="Bechman K.B."/>
            <person name="Herman A."/>
            <person name="Abrahante J.E."/>
            <person name="Garbe J."/>
        </authorList>
    </citation>
    <scope>NUCLEOTIDE SEQUENCE</scope>
    <source>
        <strain evidence="1">Duluth1</strain>
        <tissue evidence="1">Whole animal</tissue>
    </source>
</reference>
<sequence>MVDEMASEDKPMLMRCQHLLQRAQVENSILIAKAELREINTKCAKNIYLNQ</sequence>
<dbReference type="EMBL" id="JAIWYP010000007">
    <property type="protein sequence ID" value="KAH3797783.1"/>
    <property type="molecule type" value="Genomic_DNA"/>
</dbReference>
<reference evidence="1" key="1">
    <citation type="journal article" date="2019" name="bioRxiv">
        <title>The Genome of the Zebra Mussel, Dreissena polymorpha: A Resource for Invasive Species Research.</title>
        <authorList>
            <person name="McCartney M.A."/>
            <person name="Auch B."/>
            <person name="Kono T."/>
            <person name="Mallez S."/>
            <person name="Zhang Y."/>
            <person name="Obille A."/>
            <person name="Becker A."/>
            <person name="Abrahante J.E."/>
            <person name="Garbe J."/>
            <person name="Badalamenti J.P."/>
            <person name="Herman A."/>
            <person name="Mangelson H."/>
            <person name="Liachko I."/>
            <person name="Sullivan S."/>
            <person name="Sone E.D."/>
            <person name="Koren S."/>
            <person name="Silverstein K.A.T."/>
            <person name="Beckman K.B."/>
            <person name="Gohl D.M."/>
        </authorList>
    </citation>
    <scope>NUCLEOTIDE SEQUENCE</scope>
    <source>
        <strain evidence="1">Duluth1</strain>
        <tissue evidence="1">Whole animal</tissue>
    </source>
</reference>
<evidence type="ECO:0000313" key="1">
    <source>
        <dbReference type="EMBL" id="KAH3797783.1"/>
    </source>
</evidence>
<evidence type="ECO:0000313" key="2">
    <source>
        <dbReference type="Proteomes" id="UP000828390"/>
    </source>
</evidence>
<comment type="caution">
    <text evidence="1">The sequence shown here is derived from an EMBL/GenBank/DDBJ whole genome shotgun (WGS) entry which is preliminary data.</text>
</comment>
<protein>
    <submittedName>
        <fullName evidence="1">Uncharacterized protein</fullName>
    </submittedName>
</protein>